<dbReference type="Proteomes" id="UP000515977">
    <property type="component" value="Chromosome"/>
</dbReference>
<dbReference type="SUPFAM" id="SSF74653">
    <property type="entry name" value="TolA/TonB C-terminal domain"/>
    <property type="match status" value="1"/>
</dbReference>
<dbReference type="AlphaFoldDB" id="A0A7G9QTW7"/>
<dbReference type="EMBL" id="CP060711">
    <property type="protein sequence ID" value="QNN46792.1"/>
    <property type="molecule type" value="Genomic_DNA"/>
</dbReference>
<keyword evidence="2" id="KW-1185">Reference proteome</keyword>
<evidence type="ECO:0008006" key="3">
    <source>
        <dbReference type="Google" id="ProtNLM"/>
    </source>
</evidence>
<gene>
    <name evidence="1" type="ORF">H9L17_00995</name>
</gene>
<name>A0A7G9QTW7_9GAMM</name>
<protein>
    <recommendedName>
        <fullName evidence="3">TonB C-terminal domain-containing protein</fullName>
    </recommendedName>
</protein>
<evidence type="ECO:0000313" key="1">
    <source>
        <dbReference type="EMBL" id="QNN46792.1"/>
    </source>
</evidence>
<dbReference type="KEGG" id="tbv:H9L17_00995"/>
<reference evidence="1 2" key="1">
    <citation type="submission" date="2020-08" db="EMBL/GenBank/DDBJ databases">
        <title>Genome sequence of Thermomonas brevis KACC 16975T.</title>
        <authorList>
            <person name="Hyun D.-W."/>
            <person name="Bae J.-W."/>
        </authorList>
    </citation>
    <scope>NUCLEOTIDE SEQUENCE [LARGE SCALE GENOMIC DNA]</scope>
    <source>
        <strain evidence="1 2">KACC 16975</strain>
    </source>
</reference>
<dbReference type="RefSeq" id="WP_187570541.1">
    <property type="nucleotide sequence ID" value="NZ_CP060711.1"/>
</dbReference>
<organism evidence="1 2">
    <name type="scientific">Thermomonas brevis</name>
    <dbReference type="NCBI Taxonomy" id="215691"/>
    <lineage>
        <taxon>Bacteria</taxon>
        <taxon>Pseudomonadati</taxon>
        <taxon>Pseudomonadota</taxon>
        <taxon>Gammaproteobacteria</taxon>
        <taxon>Lysobacterales</taxon>
        <taxon>Lysobacteraceae</taxon>
        <taxon>Thermomonas</taxon>
    </lineage>
</organism>
<accession>A0A7G9QTW7</accession>
<evidence type="ECO:0000313" key="2">
    <source>
        <dbReference type="Proteomes" id="UP000515977"/>
    </source>
</evidence>
<sequence length="160" mass="17280">MEVTFITLPKAARAFSFPPPLKSPVSKAVEAPKLRSLSAQSSSAIENSLVQKNEHLTSKSIGNEPAQEAGANEDLKGQYKAAIRAAIQRKWQQLGQSSVHGKCTLQFTQSAGGAVTTATTDDCDLPTEERARLEAAVLMAQPLPYKGYESVFTAEIEVRF</sequence>
<proteinExistence type="predicted"/>
<dbReference type="Gene3D" id="3.30.1150.10">
    <property type="match status" value="1"/>
</dbReference>